<sequence>MAIVEPVDNTTTTTTETVENATTTTTIITATSKHVDGNDTCTTIKKAIMGAGDTNSTVVANGASVD</sequence>
<dbReference type="Proteomes" id="UP000887565">
    <property type="component" value="Unplaced"/>
</dbReference>
<dbReference type="AlphaFoldDB" id="A0A915K9N5"/>
<evidence type="ECO:0000313" key="1">
    <source>
        <dbReference type="Proteomes" id="UP000887565"/>
    </source>
</evidence>
<accession>A0A915K9N5</accession>
<protein>
    <submittedName>
        <fullName evidence="2">Antifreeze protein</fullName>
    </submittedName>
</protein>
<reference evidence="2" key="1">
    <citation type="submission" date="2022-11" db="UniProtKB">
        <authorList>
            <consortium name="WormBaseParasite"/>
        </authorList>
    </citation>
    <scope>IDENTIFICATION</scope>
</reference>
<evidence type="ECO:0000313" key="2">
    <source>
        <dbReference type="WBParaSite" id="nRc.2.0.1.t35463-RA"/>
    </source>
</evidence>
<organism evidence="1 2">
    <name type="scientific">Romanomermis culicivorax</name>
    <name type="common">Nematode worm</name>
    <dbReference type="NCBI Taxonomy" id="13658"/>
    <lineage>
        <taxon>Eukaryota</taxon>
        <taxon>Metazoa</taxon>
        <taxon>Ecdysozoa</taxon>
        <taxon>Nematoda</taxon>
        <taxon>Enoplea</taxon>
        <taxon>Dorylaimia</taxon>
        <taxon>Mermithida</taxon>
        <taxon>Mermithoidea</taxon>
        <taxon>Mermithidae</taxon>
        <taxon>Romanomermis</taxon>
    </lineage>
</organism>
<dbReference type="WBParaSite" id="nRc.2.0.1.t35463-RA">
    <property type="protein sequence ID" value="nRc.2.0.1.t35463-RA"/>
    <property type="gene ID" value="nRc.2.0.1.g35463"/>
</dbReference>
<proteinExistence type="predicted"/>
<name>A0A915K9N5_ROMCU</name>
<keyword evidence="1" id="KW-1185">Reference proteome</keyword>